<dbReference type="EMBL" id="KN825799">
    <property type="protein sequence ID" value="KIK81437.1"/>
    <property type="molecule type" value="Genomic_DNA"/>
</dbReference>
<accession>A0A0D0CFJ2</accession>
<proteinExistence type="predicted"/>
<dbReference type="HOGENOM" id="CLU_031133_1_0_1"/>
<evidence type="ECO:0000313" key="2">
    <source>
        <dbReference type="EMBL" id="KIK81437.1"/>
    </source>
</evidence>
<organism evidence="2 3">
    <name type="scientific">Paxillus rubicundulus Ve08.2h10</name>
    <dbReference type="NCBI Taxonomy" id="930991"/>
    <lineage>
        <taxon>Eukaryota</taxon>
        <taxon>Fungi</taxon>
        <taxon>Dikarya</taxon>
        <taxon>Basidiomycota</taxon>
        <taxon>Agaricomycotina</taxon>
        <taxon>Agaricomycetes</taxon>
        <taxon>Agaricomycetidae</taxon>
        <taxon>Boletales</taxon>
        <taxon>Paxilineae</taxon>
        <taxon>Paxillaceae</taxon>
        <taxon>Paxillus</taxon>
    </lineage>
</organism>
<name>A0A0D0CFJ2_9AGAM</name>
<dbReference type="AlphaFoldDB" id="A0A0D0CFJ2"/>
<dbReference type="Proteomes" id="UP000054538">
    <property type="component" value="Unassembled WGS sequence"/>
</dbReference>
<sequence length="287" mass="32114">MLRANVEVENYTVKDAESGLKYLESKLLCIVGEPINSEHLMTTLFNISQLKNISRPAIEAIRAITYLIGEQEASKVAITISEQVKEIISGEVTSQVVIAISPHMANLLQMAEQMETNTKELEKLIDKTNEQATSSQSCTQNANSPSYSDAERQILLEAIEGNSLYKPGKTAASIAKEVQKILTTIKQDDCPDLNIKAITKLKSGGLILELNSMSLAKWLRKEGNCKHFLNALETPVEMKYHTYTVIVPFIPISTPIEDTNWRRALEMENNLTENSVILTKWIKPKHK</sequence>
<gene>
    <name evidence="2" type="ORF">PAXRUDRAFT_35874</name>
</gene>
<feature type="coiled-coil region" evidence="1">
    <location>
        <begin position="104"/>
        <end position="131"/>
    </location>
</feature>
<protein>
    <submittedName>
        <fullName evidence="2">Uncharacterized protein</fullName>
    </submittedName>
</protein>
<dbReference type="InParanoid" id="A0A0D0CFJ2"/>
<keyword evidence="1" id="KW-0175">Coiled coil</keyword>
<reference evidence="2 3" key="1">
    <citation type="submission" date="2014-04" db="EMBL/GenBank/DDBJ databases">
        <authorList>
            <consortium name="DOE Joint Genome Institute"/>
            <person name="Kuo A."/>
            <person name="Kohler A."/>
            <person name="Jargeat P."/>
            <person name="Nagy L.G."/>
            <person name="Floudas D."/>
            <person name="Copeland A."/>
            <person name="Barry K.W."/>
            <person name="Cichocki N."/>
            <person name="Veneault-Fourrey C."/>
            <person name="LaButti K."/>
            <person name="Lindquist E.A."/>
            <person name="Lipzen A."/>
            <person name="Lundell T."/>
            <person name="Morin E."/>
            <person name="Murat C."/>
            <person name="Sun H."/>
            <person name="Tunlid A."/>
            <person name="Henrissat B."/>
            <person name="Grigoriev I.V."/>
            <person name="Hibbett D.S."/>
            <person name="Martin F."/>
            <person name="Nordberg H.P."/>
            <person name="Cantor M.N."/>
            <person name="Hua S.X."/>
        </authorList>
    </citation>
    <scope>NUCLEOTIDE SEQUENCE [LARGE SCALE GENOMIC DNA]</scope>
    <source>
        <strain evidence="2 3">Ve08.2h10</strain>
    </source>
</reference>
<keyword evidence="3" id="KW-1185">Reference proteome</keyword>
<reference evidence="3" key="2">
    <citation type="submission" date="2015-01" db="EMBL/GenBank/DDBJ databases">
        <title>Evolutionary Origins and Diversification of the Mycorrhizal Mutualists.</title>
        <authorList>
            <consortium name="DOE Joint Genome Institute"/>
            <consortium name="Mycorrhizal Genomics Consortium"/>
            <person name="Kohler A."/>
            <person name="Kuo A."/>
            <person name="Nagy L.G."/>
            <person name="Floudas D."/>
            <person name="Copeland A."/>
            <person name="Barry K.W."/>
            <person name="Cichocki N."/>
            <person name="Veneault-Fourrey C."/>
            <person name="LaButti K."/>
            <person name="Lindquist E.A."/>
            <person name="Lipzen A."/>
            <person name="Lundell T."/>
            <person name="Morin E."/>
            <person name="Murat C."/>
            <person name="Riley R."/>
            <person name="Ohm R."/>
            <person name="Sun H."/>
            <person name="Tunlid A."/>
            <person name="Henrissat B."/>
            <person name="Grigoriev I.V."/>
            <person name="Hibbett D.S."/>
            <person name="Martin F."/>
        </authorList>
    </citation>
    <scope>NUCLEOTIDE SEQUENCE [LARGE SCALE GENOMIC DNA]</scope>
    <source>
        <strain evidence="3">Ve08.2h10</strain>
    </source>
</reference>
<evidence type="ECO:0000256" key="1">
    <source>
        <dbReference type="SAM" id="Coils"/>
    </source>
</evidence>
<evidence type="ECO:0000313" key="3">
    <source>
        <dbReference type="Proteomes" id="UP000054538"/>
    </source>
</evidence>
<dbReference type="OrthoDB" id="2800503at2759"/>
<dbReference type="STRING" id="930991.A0A0D0CFJ2"/>